<accession>A0A9N9JCF6</accession>
<gene>
    <name evidence="1" type="ORF">RFULGI_LOCUS15366</name>
</gene>
<dbReference type="Proteomes" id="UP000789396">
    <property type="component" value="Unassembled WGS sequence"/>
</dbReference>
<sequence length="284" mass="31918">EITELKREKAEFLAKEAGFIARIMELEQTLKDYEARFVNLERKDNEKTIHMAKIDDEIKEIKNSSVCEAGYSVSNTTLTEMKNFVDTPAFDINSGASVKTHNAPISSHSVNTLGINAPNNASNSDITEKVEKVHIYQEKDKPKSLEDKMVDDFLDSVCKDFSSKIDQNISEEPISQTQSTVSSEVKIPYNQKVEQGLIYELSTFTNEKSLSNSISNKQILENMLDGDNSAPDISNIEVSASPTLNLFPLKKMLSKEMRNQVINKLTTHFIDSPKLDKNNSIDTE</sequence>
<dbReference type="AlphaFoldDB" id="A0A9N9JCF6"/>
<dbReference type="OrthoDB" id="2423892at2759"/>
<organism evidence="1 2">
    <name type="scientific">Racocetra fulgida</name>
    <dbReference type="NCBI Taxonomy" id="60492"/>
    <lineage>
        <taxon>Eukaryota</taxon>
        <taxon>Fungi</taxon>
        <taxon>Fungi incertae sedis</taxon>
        <taxon>Mucoromycota</taxon>
        <taxon>Glomeromycotina</taxon>
        <taxon>Glomeromycetes</taxon>
        <taxon>Diversisporales</taxon>
        <taxon>Gigasporaceae</taxon>
        <taxon>Racocetra</taxon>
    </lineage>
</organism>
<protein>
    <submittedName>
        <fullName evidence="1">3083_t:CDS:1</fullName>
    </submittedName>
</protein>
<reference evidence="1" key="1">
    <citation type="submission" date="2021-06" db="EMBL/GenBank/DDBJ databases">
        <authorList>
            <person name="Kallberg Y."/>
            <person name="Tangrot J."/>
            <person name="Rosling A."/>
        </authorList>
    </citation>
    <scope>NUCLEOTIDE SEQUENCE</scope>
    <source>
        <strain evidence="1">IN212</strain>
    </source>
</reference>
<dbReference type="EMBL" id="CAJVPZ010048953">
    <property type="protein sequence ID" value="CAG8775053.1"/>
    <property type="molecule type" value="Genomic_DNA"/>
</dbReference>
<feature type="non-terminal residue" evidence="1">
    <location>
        <position position="1"/>
    </location>
</feature>
<evidence type="ECO:0000313" key="2">
    <source>
        <dbReference type="Proteomes" id="UP000789396"/>
    </source>
</evidence>
<keyword evidence="2" id="KW-1185">Reference proteome</keyword>
<comment type="caution">
    <text evidence="1">The sequence shown here is derived from an EMBL/GenBank/DDBJ whole genome shotgun (WGS) entry which is preliminary data.</text>
</comment>
<proteinExistence type="predicted"/>
<feature type="non-terminal residue" evidence="1">
    <location>
        <position position="284"/>
    </location>
</feature>
<evidence type="ECO:0000313" key="1">
    <source>
        <dbReference type="EMBL" id="CAG8775053.1"/>
    </source>
</evidence>
<name>A0A9N9JCF6_9GLOM</name>